<dbReference type="GO" id="GO:0004181">
    <property type="term" value="F:metallocarboxypeptidase activity"/>
    <property type="evidence" value="ECO:0007669"/>
    <property type="project" value="InterPro"/>
</dbReference>
<dbReference type="Proteomes" id="UP000179003">
    <property type="component" value="Unassembled WGS sequence"/>
</dbReference>
<keyword evidence="3" id="KW-0645">Protease</keyword>
<feature type="domain" description="Peptidase M14" evidence="9">
    <location>
        <begin position="44"/>
        <end position="309"/>
    </location>
</feature>
<dbReference type="AlphaFoldDB" id="A0A1F5EJX2"/>
<dbReference type="Pfam" id="PF00246">
    <property type="entry name" value="Peptidase_M14"/>
    <property type="match status" value="1"/>
</dbReference>
<evidence type="ECO:0000256" key="7">
    <source>
        <dbReference type="PROSITE-ProRule" id="PRU01379"/>
    </source>
</evidence>
<dbReference type="GO" id="GO:0008270">
    <property type="term" value="F:zinc ion binding"/>
    <property type="evidence" value="ECO:0007669"/>
    <property type="project" value="InterPro"/>
</dbReference>
<dbReference type="EMBL" id="MFAE01000002">
    <property type="protein sequence ID" value="OGD67717.1"/>
    <property type="molecule type" value="Genomic_DNA"/>
</dbReference>
<evidence type="ECO:0000256" key="4">
    <source>
        <dbReference type="ARBA" id="ARBA00022801"/>
    </source>
</evidence>
<evidence type="ECO:0000256" key="3">
    <source>
        <dbReference type="ARBA" id="ARBA00022670"/>
    </source>
</evidence>
<protein>
    <recommendedName>
        <fullName evidence="9">Peptidase M14 domain-containing protein</fullName>
    </recommendedName>
</protein>
<dbReference type="STRING" id="1797582.A2442_04065"/>
<dbReference type="Gene3D" id="3.40.630.10">
    <property type="entry name" value="Zn peptidases"/>
    <property type="match status" value="1"/>
</dbReference>
<keyword evidence="4" id="KW-0378">Hydrolase</keyword>
<sequence>MKKTIIILLAIILIGAGVYFFFIKSSSDSVVISNENETADLIHSEGSDETGDQVEGQTNEPQVDESKTVIGKSVDGRNITAYHYGSGDTELLFIGGIHGGYSWNTALVAYELMDYLEGNPSLIPDNVKVTVIPVLNPDGLSKVVGTAGRFASTDVPSLQEKTIPGRFNANEVDLNRNFDCDWQSTGKWNSTTVSGGNTVFSEPESLAIKNYVETRKPTAVVVWYSAVGGVFSSSCHNGILDETRTITNTYAKASGYPSYEEFDFYEITGDMVNWLAKKNIPAISVLLSTHEDIEWSKNLAGIKALLNYYSKF</sequence>
<comment type="similarity">
    <text evidence="2 7">Belongs to the peptidase M14 family.</text>
</comment>
<evidence type="ECO:0000256" key="6">
    <source>
        <dbReference type="ARBA" id="ARBA00023049"/>
    </source>
</evidence>
<feature type="region of interest" description="Disordered" evidence="8">
    <location>
        <begin position="43"/>
        <end position="65"/>
    </location>
</feature>
<dbReference type="InterPro" id="IPR000834">
    <property type="entry name" value="Peptidase_M14"/>
</dbReference>
<name>A0A1F5EJX2_9BACT</name>
<evidence type="ECO:0000256" key="2">
    <source>
        <dbReference type="ARBA" id="ARBA00005988"/>
    </source>
</evidence>
<proteinExistence type="inferred from homology"/>
<evidence type="ECO:0000313" key="11">
    <source>
        <dbReference type="Proteomes" id="UP000179003"/>
    </source>
</evidence>
<gene>
    <name evidence="10" type="ORF">A2442_04065</name>
</gene>
<evidence type="ECO:0000256" key="8">
    <source>
        <dbReference type="SAM" id="MobiDB-lite"/>
    </source>
</evidence>
<comment type="cofactor">
    <cofactor evidence="1">
        <name>Zn(2+)</name>
        <dbReference type="ChEBI" id="CHEBI:29105"/>
    </cofactor>
</comment>
<comment type="caution">
    <text evidence="10">The sequence shown here is derived from an EMBL/GenBank/DDBJ whole genome shotgun (WGS) entry which is preliminary data.</text>
</comment>
<dbReference type="SMART" id="SM00631">
    <property type="entry name" value="Zn_pept"/>
    <property type="match status" value="1"/>
</dbReference>
<dbReference type="CDD" id="cd00596">
    <property type="entry name" value="Peptidase_M14_like"/>
    <property type="match status" value="1"/>
</dbReference>
<evidence type="ECO:0000256" key="5">
    <source>
        <dbReference type="ARBA" id="ARBA00022833"/>
    </source>
</evidence>
<dbReference type="PANTHER" id="PTHR11705">
    <property type="entry name" value="PROTEASE FAMILY M14 CARBOXYPEPTIDASE A,B"/>
    <property type="match status" value="1"/>
</dbReference>
<accession>A0A1F5EJX2</accession>
<organism evidence="10 11">
    <name type="scientific">Candidatus Campbellbacteria bacterium RIFOXYC2_FULL_35_25</name>
    <dbReference type="NCBI Taxonomy" id="1797582"/>
    <lineage>
        <taxon>Bacteria</taxon>
        <taxon>Candidatus Campbelliibacteriota</taxon>
    </lineage>
</organism>
<dbReference type="SUPFAM" id="SSF53187">
    <property type="entry name" value="Zn-dependent exopeptidases"/>
    <property type="match status" value="1"/>
</dbReference>
<keyword evidence="5" id="KW-0862">Zinc</keyword>
<evidence type="ECO:0000313" key="10">
    <source>
        <dbReference type="EMBL" id="OGD67717.1"/>
    </source>
</evidence>
<keyword evidence="6" id="KW-0482">Metalloprotease</keyword>
<dbReference type="PROSITE" id="PS52035">
    <property type="entry name" value="PEPTIDASE_M14"/>
    <property type="match status" value="1"/>
</dbReference>
<dbReference type="PANTHER" id="PTHR11705:SF143">
    <property type="entry name" value="SLL0236 PROTEIN"/>
    <property type="match status" value="1"/>
</dbReference>
<dbReference type="GO" id="GO:0006508">
    <property type="term" value="P:proteolysis"/>
    <property type="evidence" value="ECO:0007669"/>
    <property type="project" value="UniProtKB-KW"/>
</dbReference>
<dbReference type="GO" id="GO:0005615">
    <property type="term" value="C:extracellular space"/>
    <property type="evidence" value="ECO:0007669"/>
    <property type="project" value="TreeGrafter"/>
</dbReference>
<evidence type="ECO:0000256" key="1">
    <source>
        <dbReference type="ARBA" id="ARBA00001947"/>
    </source>
</evidence>
<evidence type="ECO:0000259" key="9">
    <source>
        <dbReference type="PROSITE" id="PS52035"/>
    </source>
</evidence>
<comment type="caution">
    <text evidence="7">Lacks conserved residue(s) required for the propagation of feature annotation.</text>
</comment>
<reference evidence="10 11" key="1">
    <citation type="journal article" date="2016" name="Nat. Commun.">
        <title>Thousands of microbial genomes shed light on interconnected biogeochemical processes in an aquifer system.</title>
        <authorList>
            <person name="Anantharaman K."/>
            <person name="Brown C.T."/>
            <person name="Hug L.A."/>
            <person name="Sharon I."/>
            <person name="Castelle C.J."/>
            <person name="Probst A.J."/>
            <person name="Thomas B.C."/>
            <person name="Singh A."/>
            <person name="Wilkins M.J."/>
            <person name="Karaoz U."/>
            <person name="Brodie E.L."/>
            <person name="Williams K.H."/>
            <person name="Hubbard S.S."/>
            <person name="Banfield J.F."/>
        </authorList>
    </citation>
    <scope>NUCLEOTIDE SEQUENCE [LARGE SCALE GENOMIC DNA]</scope>
</reference>